<protein>
    <recommendedName>
        <fullName evidence="3">Tryptophan synthase beta chain-like PALP domain-containing protein</fullName>
    </recommendedName>
</protein>
<dbReference type="InterPro" id="IPR050214">
    <property type="entry name" value="Cys_Synth/Cystath_Beta-Synth"/>
</dbReference>
<dbReference type="OrthoDB" id="1737783at2759"/>
<dbReference type="Gene3D" id="3.40.50.1100">
    <property type="match status" value="1"/>
</dbReference>
<dbReference type="InterPro" id="IPR036052">
    <property type="entry name" value="TrpB-like_PALP_sf"/>
</dbReference>
<gene>
    <name evidence="1" type="ORF">H5410_048107</name>
</gene>
<dbReference type="PANTHER" id="PTHR10314">
    <property type="entry name" value="CYSTATHIONINE BETA-SYNTHASE"/>
    <property type="match status" value="1"/>
</dbReference>
<dbReference type="SUPFAM" id="SSF53686">
    <property type="entry name" value="Tryptophan synthase beta subunit-like PLP-dependent enzymes"/>
    <property type="match status" value="1"/>
</dbReference>
<reference evidence="1 2" key="1">
    <citation type="submission" date="2020-09" db="EMBL/GenBank/DDBJ databases">
        <title>De no assembly of potato wild relative species, Solanum commersonii.</title>
        <authorList>
            <person name="Cho K."/>
        </authorList>
    </citation>
    <scope>NUCLEOTIDE SEQUENCE [LARGE SCALE GENOMIC DNA]</scope>
    <source>
        <strain evidence="1">LZ3.2</strain>
        <tissue evidence="1">Leaf</tissue>
    </source>
</reference>
<evidence type="ECO:0000313" key="2">
    <source>
        <dbReference type="Proteomes" id="UP000824120"/>
    </source>
</evidence>
<evidence type="ECO:0008006" key="3">
    <source>
        <dbReference type="Google" id="ProtNLM"/>
    </source>
</evidence>
<sequence length="104" mass="11625">MMLIEPTSGNMGISMAFMAAMKGYKMVLTIPLYTSMERRVHFDTTDPEIWEETLGNVDIFVMGILLTPCLYGLEPTESNILNGGKRGPHHIMGNGVGFKQETWI</sequence>
<dbReference type="AlphaFoldDB" id="A0A9J5XH47"/>
<organism evidence="1 2">
    <name type="scientific">Solanum commersonii</name>
    <name type="common">Commerson's wild potato</name>
    <name type="synonym">Commerson's nightshade</name>
    <dbReference type="NCBI Taxonomy" id="4109"/>
    <lineage>
        <taxon>Eukaryota</taxon>
        <taxon>Viridiplantae</taxon>
        <taxon>Streptophyta</taxon>
        <taxon>Embryophyta</taxon>
        <taxon>Tracheophyta</taxon>
        <taxon>Spermatophyta</taxon>
        <taxon>Magnoliopsida</taxon>
        <taxon>eudicotyledons</taxon>
        <taxon>Gunneridae</taxon>
        <taxon>Pentapetalae</taxon>
        <taxon>asterids</taxon>
        <taxon>lamiids</taxon>
        <taxon>Solanales</taxon>
        <taxon>Solanaceae</taxon>
        <taxon>Solanoideae</taxon>
        <taxon>Solaneae</taxon>
        <taxon>Solanum</taxon>
    </lineage>
</organism>
<dbReference type="Proteomes" id="UP000824120">
    <property type="component" value="Chromosome 9"/>
</dbReference>
<evidence type="ECO:0000313" key="1">
    <source>
        <dbReference type="EMBL" id="KAG5587673.1"/>
    </source>
</evidence>
<name>A0A9J5XH47_SOLCO</name>
<accession>A0A9J5XH47</accession>
<proteinExistence type="predicted"/>
<comment type="caution">
    <text evidence="1">The sequence shown here is derived from an EMBL/GenBank/DDBJ whole genome shotgun (WGS) entry which is preliminary data.</text>
</comment>
<dbReference type="EMBL" id="JACXVP010000009">
    <property type="protein sequence ID" value="KAG5587673.1"/>
    <property type="molecule type" value="Genomic_DNA"/>
</dbReference>
<keyword evidence="2" id="KW-1185">Reference proteome</keyword>